<organism evidence="2 3">
    <name type="scientific">Lasiosphaeria hispida</name>
    <dbReference type="NCBI Taxonomy" id="260671"/>
    <lineage>
        <taxon>Eukaryota</taxon>
        <taxon>Fungi</taxon>
        <taxon>Dikarya</taxon>
        <taxon>Ascomycota</taxon>
        <taxon>Pezizomycotina</taxon>
        <taxon>Sordariomycetes</taxon>
        <taxon>Sordariomycetidae</taxon>
        <taxon>Sordariales</taxon>
        <taxon>Lasiosphaeriaceae</taxon>
        <taxon>Lasiosphaeria</taxon>
    </lineage>
</organism>
<evidence type="ECO:0000256" key="1">
    <source>
        <dbReference type="SAM" id="Phobius"/>
    </source>
</evidence>
<name>A0AAJ0HP19_9PEZI</name>
<dbReference type="Proteomes" id="UP001275084">
    <property type="component" value="Unassembled WGS sequence"/>
</dbReference>
<keyword evidence="1" id="KW-1133">Transmembrane helix</keyword>
<dbReference type="AlphaFoldDB" id="A0AAJ0HP19"/>
<feature type="transmembrane region" description="Helical" evidence="1">
    <location>
        <begin position="52"/>
        <end position="74"/>
    </location>
</feature>
<reference evidence="2" key="1">
    <citation type="journal article" date="2023" name="Mol. Phylogenet. Evol.">
        <title>Genome-scale phylogeny and comparative genomics of the fungal order Sordariales.</title>
        <authorList>
            <person name="Hensen N."/>
            <person name="Bonometti L."/>
            <person name="Westerberg I."/>
            <person name="Brannstrom I.O."/>
            <person name="Guillou S."/>
            <person name="Cros-Aarteil S."/>
            <person name="Calhoun S."/>
            <person name="Haridas S."/>
            <person name="Kuo A."/>
            <person name="Mondo S."/>
            <person name="Pangilinan J."/>
            <person name="Riley R."/>
            <person name="LaButti K."/>
            <person name="Andreopoulos B."/>
            <person name="Lipzen A."/>
            <person name="Chen C."/>
            <person name="Yan M."/>
            <person name="Daum C."/>
            <person name="Ng V."/>
            <person name="Clum A."/>
            <person name="Steindorff A."/>
            <person name="Ohm R.A."/>
            <person name="Martin F."/>
            <person name="Silar P."/>
            <person name="Natvig D.O."/>
            <person name="Lalanne C."/>
            <person name="Gautier V."/>
            <person name="Ament-Velasquez S.L."/>
            <person name="Kruys A."/>
            <person name="Hutchinson M.I."/>
            <person name="Powell A.J."/>
            <person name="Barry K."/>
            <person name="Miller A.N."/>
            <person name="Grigoriev I.V."/>
            <person name="Debuchy R."/>
            <person name="Gladieux P."/>
            <person name="Hiltunen Thoren M."/>
            <person name="Johannesson H."/>
        </authorList>
    </citation>
    <scope>NUCLEOTIDE SEQUENCE</scope>
    <source>
        <strain evidence="2">CBS 955.72</strain>
    </source>
</reference>
<protein>
    <submittedName>
        <fullName evidence="2">Uncharacterized protein</fullName>
    </submittedName>
</protein>
<proteinExistence type="predicted"/>
<reference evidence="2" key="2">
    <citation type="submission" date="2023-06" db="EMBL/GenBank/DDBJ databases">
        <authorList>
            <consortium name="Lawrence Berkeley National Laboratory"/>
            <person name="Haridas S."/>
            <person name="Hensen N."/>
            <person name="Bonometti L."/>
            <person name="Westerberg I."/>
            <person name="Brannstrom I.O."/>
            <person name="Guillou S."/>
            <person name="Cros-Aarteil S."/>
            <person name="Calhoun S."/>
            <person name="Kuo A."/>
            <person name="Mondo S."/>
            <person name="Pangilinan J."/>
            <person name="Riley R."/>
            <person name="Labutti K."/>
            <person name="Andreopoulos B."/>
            <person name="Lipzen A."/>
            <person name="Chen C."/>
            <person name="Yanf M."/>
            <person name="Daum C."/>
            <person name="Ng V."/>
            <person name="Clum A."/>
            <person name="Steindorff A."/>
            <person name="Ohm R."/>
            <person name="Martin F."/>
            <person name="Silar P."/>
            <person name="Natvig D."/>
            <person name="Lalanne C."/>
            <person name="Gautier V."/>
            <person name="Ament-Velasquez S.L."/>
            <person name="Kruys A."/>
            <person name="Hutchinson M.I."/>
            <person name="Powell A.J."/>
            <person name="Barry K."/>
            <person name="Miller A.N."/>
            <person name="Grigoriev I.V."/>
            <person name="Debuchy R."/>
            <person name="Gladieux P."/>
            <person name="Thoren M.H."/>
            <person name="Johannesson H."/>
        </authorList>
    </citation>
    <scope>NUCLEOTIDE SEQUENCE</scope>
    <source>
        <strain evidence="2">CBS 955.72</strain>
    </source>
</reference>
<keyword evidence="1" id="KW-0472">Membrane</keyword>
<comment type="caution">
    <text evidence="2">The sequence shown here is derived from an EMBL/GenBank/DDBJ whole genome shotgun (WGS) entry which is preliminary data.</text>
</comment>
<gene>
    <name evidence="2" type="ORF">B0T25DRAFT_541015</name>
</gene>
<keyword evidence="3" id="KW-1185">Reference proteome</keyword>
<dbReference type="EMBL" id="JAUIQD010000003">
    <property type="protein sequence ID" value="KAK3358141.1"/>
    <property type="molecule type" value="Genomic_DNA"/>
</dbReference>
<accession>A0AAJ0HP19</accession>
<evidence type="ECO:0000313" key="3">
    <source>
        <dbReference type="Proteomes" id="UP001275084"/>
    </source>
</evidence>
<feature type="transmembrane region" description="Helical" evidence="1">
    <location>
        <begin position="12"/>
        <end position="32"/>
    </location>
</feature>
<evidence type="ECO:0000313" key="2">
    <source>
        <dbReference type="EMBL" id="KAK3358141.1"/>
    </source>
</evidence>
<sequence length="90" mass="9726">MTSPLPSEIVPASLPLNLGIAFSFLQALAIFGVGGTLGNSKNTTNLLLTTHIVNYLVMREWVCVVSTLLAYLLMGQQLYCRGGWNILPST</sequence>
<keyword evidence="1" id="KW-0812">Transmembrane</keyword>